<dbReference type="InterPro" id="IPR036928">
    <property type="entry name" value="AS_sf"/>
</dbReference>
<feature type="region of interest" description="Disordered" evidence="1">
    <location>
        <begin position="179"/>
        <end position="202"/>
    </location>
</feature>
<dbReference type="AlphaFoldDB" id="A0A4Y2LNN1"/>
<dbReference type="EMBL" id="BGPR01006148">
    <property type="protein sequence ID" value="GBN16425.1"/>
    <property type="molecule type" value="Genomic_DNA"/>
</dbReference>
<organism evidence="3 4">
    <name type="scientific">Araneus ventricosus</name>
    <name type="common">Orbweaver spider</name>
    <name type="synonym">Epeira ventricosa</name>
    <dbReference type="NCBI Taxonomy" id="182803"/>
    <lineage>
        <taxon>Eukaryota</taxon>
        <taxon>Metazoa</taxon>
        <taxon>Ecdysozoa</taxon>
        <taxon>Arthropoda</taxon>
        <taxon>Chelicerata</taxon>
        <taxon>Arachnida</taxon>
        <taxon>Araneae</taxon>
        <taxon>Araneomorphae</taxon>
        <taxon>Entelegynae</taxon>
        <taxon>Araneoidea</taxon>
        <taxon>Araneidae</taxon>
        <taxon>Araneus</taxon>
    </lineage>
</organism>
<evidence type="ECO:0000313" key="4">
    <source>
        <dbReference type="Proteomes" id="UP000499080"/>
    </source>
</evidence>
<dbReference type="Pfam" id="PF01425">
    <property type="entry name" value="Amidase"/>
    <property type="match status" value="1"/>
</dbReference>
<dbReference type="OrthoDB" id="6433976at2759"/>
<feature type="domain" description="Amidase" evidence="2">
    <location>
        <begin position="62"/>
        <end position="201"/>
    </location>
</feature>
<feature type="compositionally biased region" description="Polar residues" evidence="1">
    <location>
        <begin position="188"/>
        <end position="202"/>
    </location>
</feature>
<dbReference type="Proteomes" id="UP000499080">
    <property type="component" value="Unassembled WGS sequence"/>
</dbReference>
<dbReference type="PANTHER" id="PTHR43372:SF4">
    <property type="entry name" value="FATTY-ACID AMIDE HYDROLASE 2"/>
    <property type="match status" value="1"/>
</dbReference>
<evidence type="ECO:0000313" key="3">
    <source>
        <dbReference type="EMBL" id="GBN16425.1"/>
    </source>
</evidence>
<gene>
    <name evidence="3" type="primary">faah2b_1</name>
    <name evidence="3" type="ORF">AVEN_126508_1</name>
</gene>
<name>A0A4Y2LNN1_ARAVE</name>
<keyword evidence="4" id="KW-1185">Reference proteome</keyword>
<accession>A0A4Y2LNN1</accession>
<dbReference type="GO" id="GO:0016787">
    <property type="term" value="F:hydrolase activity"/>
    <property type="evidence" value="ECO:0007669"/>
    <property type="project" value="UniProtKB-KW"/>
</dbReference>
<evidence type="ECO:0000259" key="2">
    <source>
        <dbReference type="Pfam" id="PF01425"/>
    </source>
</evidence>
<sequence length="202" mass="22179">MGIAYQFFQILSSVVRFIVHWPLALFYCRKGKVVPPIKNQLLLKSATQLAREIRDGKLKSADVVQAYIDRIQEVDPYINATVDRCFQEALKEAKEADLLVASGKYTEEQLMNEKPLLGVPISVKVLLLVKGLRCTGGSKLFENLVATEDAPSVALMKKAGAVVIATTNSPEFALNIETSNKVHGRTRNPYNTNRTPGGSSGS</sequence>
<dbReference type="GO" id="GO:0012505">
    <property type="term" value="C:endomembrane system"/>
    <property type="evidence" value="ECO:0007669"/>
    <property type="project" value="TreeGrafter"/>
</dbReference>
<keyword evidence="3" id="KW-0378">Hydrolase</keyword>
<comment type="caution">
    <text evidence="3">The sequence shown here is derived from an EMBL/GenBank/DDBJ whole genome shotgun (WGS) entry which is preliminary data.</text>
</comment>
<dbReference type="Gene3D" id="3.90.1300.10">
    <property type="entry name" value="Amidase signature (AS) domain"/>
    <property type="match status" value="1"/>
</dbReference>
<dbReference type="InterPro" id="IPR023631">
    <property type="entry name" value="Amidase_dom"/>
</dbReference>
<dbReference type="PANTHER" id="PTHR43372">
    <property type="entry name" value="FATTY-ACID AMIDE HYDROLASE"/>
    <property type="match status" value="1"/>
</dbReference>
<reference evidence="3 4" key="1">
    <citation type="journal article" date="2019" name="Sci. Rep.">
        <title>Orb-weaving spider Araneus ventricosus genome elucidates the spidroin gene catalogue.</title>
        <authorList>
            <person name="Kono N."/>
            <person name="Nakamura H."/>
            <person name="Ohtoshi R."/>
            <person name="Moran D.A.P."/>
            <person name="Shinohara A."/>
            <person name="Yoshida Y."/>
            <person name="Fujiwara M."/>
            <person name="Mori M."/>
            <person name="Tomita M."/>
            <person name="Arakawa K."/>
        </authorList>
    </citation>
    <scope>NUCLEOTIDE SEQUENCE [LARGE SCALE GENOMIC DNA]</scope>
</reference>
<evidence type="ECO:0000256" key="1">
    <source>
        <dbReference type="SAM" id="MobiDB-lite"/>
    </source>
</evidence>
<dbReference type="SUPFAM" id="SSF75304">
    <property type="entry name" value="Amidase signature (AS) enzymes"/>
    <property type="match status" value="1"/>
</dbReference>
<proteinExistence type="predicted"/>
<protein>
    <submittedName>
        <fullName evidence="3">Fatty-acid amide hydrolase 2-B</fullName>
    </submittedName>
</protein>
<dbReference type="InterPro" id="IPR052739">
    <property type="entry name" value="FAAH2"/>
</dbReference>